<reference evidence="2" key="1">
    <citation type="submission" date="2023-05" db="EMBL/GenBank/DDBJ databases">
        <title>Cataloging the Phylogenetic Diversity of Human Bladder Bacteria.</title>
        <authorList>
            <person name="Du J."/>
        </authorList>
    </citation>
    <scope>NUCLEOTIDE SEQUENCE</scope>
    <source>
        <strain evidence="2">UMB1231</strain>
    </source>
</reference>
<dbReference type="EMBL" id="JASOOE010000004">
    <property type="protein sequence ID" value="MDK7186978.1"/>
    <property type="molecule type" value="Genomic_DNA"/>
</dbReference>
<dbReference type="RefSeq" id="WP_006908305.1">
    <property type="nucleotide sequence ID" value="NZ_JASOOE010000004.1"/>
</dbReference>
<proteinExistence type="predicted"/>
<keyword evidence="1" id="KW-0472">Membrane</keyword>
<dbReference type="Proteomes" id="UP001229251">
    <property type="component" value="Unassembled WGS sequence"/>
</dbReference>
<feature type="transmembrane region" description="Helical" evidence="1">
    <location>
        <begin position="99"/>
        <end position="122"/>
    </location>
</feature>
<comment type="caution">
    <text evidence="2">The sequence shown here is derived from an EMBL/GenBank/DDBJ whole genome shotgun (WGS) entry which is preliminary data.</text>
</comment>
<feature type="transmembrane region" description="Helical" evidence="1">
    <location>
        <begin position="59"/>
        <end position="79"/>
    </location>
</feature>
<evidence type="ECO:0000256" key="1">
    <source>
        <dbReference type="SAM" id="Phobius"/>
    </source>
</evidence>
<gene>
    <name evidence="2" type="ORF">QP433_03190</name>
</gene>
<evidence type="ECO:0000313" key="3">
    <source>
        <dbReference type="Proteomes" id="UP001229251"/>
    </source>
</evidence>
<keyword evidence="1" id="KW-1133">Transmembrane helix</keyword>
<evidence type="ECO:0000313" key="2">
    <source>
        <dbReference type="EMBL" id="MDK7186978.1"/>
    </source>
</evidence>
<name>A0AAJ1V2F8_9LACT</name>
<sequence length="226" mass="27131">MKNIIRIEKIRVHFRRTLCFLALMIGINILGLIMQNIANKDELLDQLQFNYGQLFDANQLRWVIIPVFLILLYLLRVYLTRFESVRYSVECRCIYKWKALLIVLGLMLIFNFSNLLFCLFRFGQLQEIELFIFSLMQQLVLLVILGSLDYLLETVLNKRLIALLIVLSLGMFLPHLLLNKFFVAFFYSEGPFNWFSVCLLLMKAIFIMYIFYRFDEWLMYRREVII</sequence>
<protein>
    <submittedName>
        <fullName evidence="2">Uncharacterized protein</fullName>
    </submittedName>
</protein>
<feature type="transmembrane region" description="Helical" evidence="1">
    <location>
        <begin position="160"/>
        <end position="186"/>
    </location>
</feature>
<accession>A0AAJ1V2F8</accession>
<organism evidence="2 3">
    <name type="scientific">Facklamia hominis</name>
    <dbReference type="NCBI Taxonomy" id="178214"/>
    <lineage>
        <taxon>Bacteria</taxon>
        <taxon>Bacillati</taxon>
        <taxon>Bacillota</taxon>
        <taxon>Bacilli</taxon>
        <taxon>Lactobacillales</taxon>
        <taxon>Aerococcaceae</taxon>
        <taxon>Facklamia</taxon>
    </lineage>
</organism>
<feature type="transmembrane region" description="Helical" evidence="1">
    <location>
        <begin position="128"/>
        <end position="148"/>
    </location>
</feature>
<feature type="transmembrane region" description="Helical" evidence="1">
    <location>
        <begin position="20"/>
        <end position="39"/>
    </location>
</feature>
<dbReference type="AlphaFoldDB" id="A0AAJ1V2F8"/>
<feature type="transmembrane region" description="Helical" evidence="1">
    <location>
        <begin position="192"/>
        <end position="212"/>
    </location>
</feature>
<keyword evidence="1" id="KW-0812">Transmembrane</keyword>